<feature type="transmembrane region" description="Helical" evidence="10">
    <location>
        <begin position="325"/>
        <end position="344"/>
    </location>
</feature>
<keyword evidence="13" id="KW-1185">Reference proteome</keyword>
<feature type="transmembrane region" description="Helical" evidence="10">
    <location>
        <begin position="29"/>
        <end position="46"/>
    </location>
</feature>
<dbReference type="Gene3D" id="1.20.1530.20">
    <property type="match status" value="1"/>
</dbReference>
<evidence type="ECO:0000256" key="8">
    <source>
        <dbReference type="ARBA" id="ARBA00023136"/>
    </source>
</evidence>
<keyword evidence="9" id="KW-0739">Sodium transport</keyword>
<dbReference type="GO" id="GO:0015297">
    <property type="term" value="F:antiporter activity"/>
    <property type="evidence" value="ECO:0007669"/>
    <property type="project" value="UniProtKB-KW"/>
</dbReference>
<comment type="subcellular location">
    <subcellularLocation>
        <location evidence="1">Membrane</location>
        <topology evidence="1">Multi-pass membrane protein</topology>
    </subcellularLocation>
</comment>
<keyword evidence="3" id="KW-0050">Antiport</keyword>
<keyword evidence="4 10" id="KW-0812">Transmembrane</keyword>
<evidence type="ECO:0000256" key="2">
    <source>
        <dbReference type="ARBA" id="ARBA00022448"/>
    </source>
</evidence>
<evidence type="ECO:0000256" key="10">
    <source>
        <dbReference type="SAM" id="Phobius"/>
    </source>
</evidence>
<keyword evidence="6" id="KW-0915">Sodium</keyword>
<feature type="transmembrane region" description="Helical" evidence="10">
    <location>
        <begin position="170"/>
        <end position="191"/>
    </location>
</feature>
<feature type="transmembrane region" description="Helical" evidence="10">
    <location>
        <begin position="285"/>
        <end position="313"/>
    </location>
</feature>
<dbReference type="PANTHER" id="PTHR43562">
    <property type="entry name" value="NAPA-TYPE SODIUM/HYDROGEN ANTIPORTER"/>
    <property type="match status" value="1"/>
</dbReference>
<feature type="transmembrane region" description="Helical" evidence="10">
    <location>
        <begin position="140"/>
        <end position="164"/>
    </location>
</feature>
<evidence type="ECO:0000256" key="9">
    <source>
        <dbReference type="ARBA" id="ARBA00023201"/>
    </source>
</evidence>
<protein>
    <submittedName>
        <fullName evidence="12">Sodium:proton antiporter</fullName>
    </submittedName>
</protein>
<keyword evidence="5 10" id="KW-1133">Transmembrane helix</keyword>
<evidence type="ECO:0000313" key="12">
    <source>
        <dbReference type="EMBL" id="AMQ19519.1"/>
    </source>
</evidence>
<proteinExistence type="predicted"/>
<evidence type="ECO:0000313" key="13">
    <source>
        <dbReference type="Proteomes" id="UP000073604"/>
    </source>
</evidence>
<evidence type="ECO:0000259" key="11">
    <source>
        <dbReference type="Pfam" id="PF00999"/>
    </source>
</evidence>
<keyword evidence="8 10" id="KW-0472">Membrane</keyword>
<feature type="transmembrane region" description="Helical" evidence="10">
    <location>
        <begin position="108"/>
        <end position="128"/>
    </location>
</feature>
<organism evidence="12 13">
    <name type="scientific">Thermococcus peptonophilus</name>
    <dbReference type="NCBI Taxonomy" id="53952"/>
    <lineage>
        <taxon>Archaea</taxon>
        <taxon>Methanobacteriati</taxon>
        <taxon>Methanobacteriota</taxon>
        <taxon>Thermococci</taxon>
        <taxon>Thermococcales</taxon>
        <taxon>Thermococcaceae</taxon>
        <taxon>Thermococcus</taxon>
    </lineage>
</organism>
<feature type="transmembrane region" description="Helical" evidence="10">
    <location>
        <begin position="82"/>
        <end position="102"/>
    </location>
</feature>
<dbReference type="GO" id="GO:0006814">
    <property type="term" value="P:sodium ion transport"/>
    <property type="evidence" value="ECO:0007669"/>
    <property type="project" value="UniProtKB-KW"/>
</dbReference>
<sequence length="389" mass="41438">MELIMYISLMLAVAETFGWIFARIDQPVVLGQIVGGILLGVLFPPTEEVKDISMIGVLLLLFLAGLESSVEELKEAGKAGISVAGIGVLVAFLIGFAVVYPFKGFEQALLYGALTTPTSVSLTVRVLMELDALKTREGTTILTAAIVDDILGIIILTVVISTLVQGSVHYSVIGLILVKVAVFLAVAIYLVPPAVDWLLKRVIRLGFADSTITLSMAILFAFAYLAEHMNLASILGAYLFGLALSETEFRKPIFEHTRVIAHAIFIPLFFVDVGMNIPVREVSSVGVFAVVFSLGAIVSKIIGCGLGGIVGGLTPKEALRVGVGMIPRMGVELAMLAIALNAGIVGREAYVVIVLMIFLTTLVTPPLLKMAFGGGEEEEEEFLELLGEA</sequence>
<dbReference type="GO" id="GO:1902600">
    <property type="term" value="P:proton transmembrane transport"/>
    <property type="evidence" value="ECO:0007669"/>
    <property type="project" value="InterPro"/>
</dbReference>
<keyword evidence="2" id="KW-0813">Transport</keyword>
<dbReference type="Pfam" id="PF00999">
    <property type="entry name" value="Na_H_Exchanger"/>
    <property type="match status" value="1"/>
</dbReference>
<dbReference type="InterPro" id="IPR006153">
    <property type="entry name" value="Cation/H_exchanger_TM"/>
</dbReference>
<feature type="transmembrane region" description="Helical" evidence="10">
    <location>
        <begin position="203"/>
        <end position="225"/>
    </location>
</feature>
<dbReference type="KEGG" id="tpep:A0127_04965"/>
<accession>A0A142CXL7</accession>
<keyword evidence="7" id="KW-0406">Ion transport</keyword>
<evidence type="ECO:0000256" key="3">
    <source>
        <dbReference type="ARBA" id="ARBA00022449"/>
    </source>
</evidence>
<dbReference type="EMBL" id="CP014750">
    <property type="protein sequence ID" value="AMQ19519.1"/>
    <property type="molecule type" value="Genomic_DNA"/>
</dbReference>
<reference evidence="13" key="1">
    <citation type="submission" date="2016-03" db="EMBL/GenBank/DDBJ databases">
        <authorList>
            <person name="Oger P.M."/>
        </authorList>
    </citation>
    <scope>NUCLEOTIDE SEQUENCE [LARGE SCALE GENOMIC DNA]</scope>
    <source>
        <strain evidence="13">OG-1</strain>
    </source>
</reference>
<dbReference type="GO" id="GO:0016020">
    <property type="term" value="C:membrane"/>
    <property type="evidence" value="ECO:0007669"/>
    <property type="project" value="UniProtKB-SubCell"/>
</dbReference>
<feature type="transmembrane region" description="Helical" evidence="10">
    <location>
        <begin position="350"/>
        <end position="368"/>
    </location>
</feature>
<dbReference type="PANTHER" id="PTHR43562:SF3">
    <property type="entry name" value="SODIUM ION_PROTON EXCHANGER (EUROFUNG)"/>
    <property type="match status" value="1"/>
</dbReference>
<feature type="transmembrane region" description="Helical" evidence="10">
    <location>
        <begin position="6"/>
        <end position="22"/>
    </location>
</feature>
<evidence type="ECO:0000256" key="6">
    <source>
        <dbReference type="ARBA" id="ARBA00023053"/>
    </source>
</evidence>
<dbReference type="STRING" id="53952.A0127_04965"/>
<evidence type="ECO:0000256" key="7">
    <source>
        <dbReference type="ARBA" id="ARBA00023065"/>
    </source>
</evidence>
<evidence type="ECO:0000256" key="1">
    <source>
        <dbReference type="ARBA" id="ARBA00004141"/>
    </source>
</evidence>
<evidence type="ECO:0000256" key="5">
    <source>
        <dbReference type="ARBA" id="ARBA00022989"/>
    </source>
</evidence>
<dbReference type="AlphaFoldDB" id="A0A142CXL7"/>
<gene>
    <name evidence="12" type="ORF">A0127_04965</name>
</gene>
<evidence type="ECO:0000256" key="4">
    <source>
        <dbReference type="ARBA" id="ARBA00022692"/>
    </source>
</evidence>
<dbReference type="InterPro" id="IPR038770">
    <property type="entry name" value="Na+/solute_symporter_sf"/>
</dbReference>
<dbReference type="Proteomes" id="UP000073604">
    <property type="component" value="Chromosome"/>
</dbReference>
<feature type="transmembrane region" description="Helical" evidence="10">
    <location>
        <begin position="259"/>
        <end position="279"/>
    </location>
</feature>
<feature type="domain" description="Cation/H+ exchanger transmembrane" evidence="11">
    <location>
        <begin position="16"/>
        <end position="368"/>
    </location>
</feature>
<name>A0A142CXL7_9EURY</name>
<feature type="transmembrane region" description="Helical" evidence="10">
    <location>
        <begin position="52"/>
        <end position="70"/>
    </location>
</feature>